<evidence type="ECO:0000256" key="1">
    <source>
        <dbReference type="SAM" id="MobiDB-lite"/>
    </source>
</evidence>
<dbReference type="InterPro" id="IPR011022">
    <property type="entry name" value="Arrestin_C-like"/>
</dbReference>
<proteinExistence type="predicted"/>
<feature type="compositionally biased region" description="Acidic residues" evidence="1">
    <location>
        <begin position="1093"/>
        <end position="1104"/>
    </location>
</feature>
<feature type="region of interest" description="Disordered" evidence="1">
    <location>
        <begin position="920"/>
        <end position="1005"/>
    </location>
</feature>
<dbReference type="SMART" id="SM01017">
    <property type="entry name" value="Arrestin_C"/>
    <property type="match status" value="1"/>
</dbReference>
<feature type="region of interest" description="Disordered" evidence="1">
    <location>
        <begin position="18"/>
        <end position="41"/>
    </location>
</feature>
<feature type="region of interest" description="Disordered" evidence="1">
    <location>
        <begin position="78"/>
        <end position="127"/>
    </location>
</feature>
<evidence type="ECO:0000259" key="2">
    <source>
        <dbReference type="SMART" id="SM01017"/>
    </source>
</evidence>
<dbReference type="GeneID" id="92205917"/>
<accession>A0ABP0ZK18</accession>
<feature type="region of interest" description="Disordered" evidence="1">
    <location>
        <begin position="379"/>
        <end position="416"/>
    </location>
</feature>
<feature type="compositionally biased region" description="Acidic residues" evidence="1">
    <location>
        <begin position="1042"/>
        <end position="1085"/>
    </location>
</feature>
<reference evidence="3 4" key="1">
    <citation type="submission" date="2024-03" db="EMBL/GenBank/DDBJ databases">
        <authorList>
            <person name="Brejova B."/>
        </authorList>
    </citation>
    <scope>NUCLEOTIDE SEQUENCE [LARGE SCALE GENOMIC DNA]</scope>
    <source>
        <strain evidence="3 4">CBS 14171</strain>
    </source>
</reference>
<protein>
    <recommendedName>
        <fullName evidence="2">Arrestin C-terminal-like domain-containing protein</fullName>
    </recommendedName>
</protein>
<feature type="region of interest" description="Disordered" evidence="1">
    <location>
        <begin position="626"/>
        <end position="645"/>
    </location>
</feature>
<dbReference type="RefSeq" id="XP_066827659.1">
    <property type="nucleotide sequence ID" value="XM_066976673.1"/>
</dbReference>
<keyword evidence="4" id="KW-1185">Reference proteome</keyword>
<feature type="region of interest" description="Disordered" evidence="1">
    <location>
        <begin position="1036"/>
        <end position="1104"/>
    </location>
</feature>
<feature type="compositionally biased region" description="Low complexity" evidence="1">
    <location>
        <begin position="389"/>
        <end position="416"/>
    </location>
</feature>
<feature type="compositionally biased region" description="Polar residues" evidence="1">
    <location>
        <begin position="690"/>
        <end position="702"/>
    </location>
</feature>
<feature type="region of interest" description="Disordered" evidence="1">
    <location>
        <begin position="208"/>
        <end position="252"/>
    </location>
</feature>
<feature type="compositionally biased region" description="Low complexity" evidence="1">
    <location>
        <begin position="78"/>
        <end position="105"/>
    </location>
</feature>
<dbReference type="Proteomes" id="UP001497383">
    <property type="component" value="Chromosome 1"/>
</dbReference>
<feature type="region of interest" description="Disordered" evidence="1">
    <location>
        <begin position="665"/>
        <end position="711"/>
    </location>
</feature>
<feature type="domain" description="Arrestin C-terminal-like" evidence="2">
    <location>
        <begin position="501"/>
        <end position="817"/>
    </location>
</feature>
<dbReference type="EMBL" id="OZ022405">
    <property type="protein sequence ID" value="CAK9436163.1"/>
    <property type="molecule type" value="Genomic_DNA"/>
</dbReference>
<name>A0ABP0ZK18_9ASCO</name>
<feature type="compositionally biased region" description="Basic residues" evidence="1">
    <location>
        <begin position="106"/>
        <end position="120"/>
    </location>
</feature>
<evidence type="ECO:0000313" key="4">
    <source>
        <dbReference type="Proteomes" id="UP001497383"/>
    </source>
</evidence>
<sequence>MHSGFSFDKLKNKVAHHRHSLDHTGDELSLTKSNRSHSLDHTHDQFRFQKSLTPPAQEPSRLRSSSFSLVNGISASNQASAANAATNSTSTAARRESTSSSLHGLHLPRSRSRSRSHSVVHSKTLSPSNIFRSKTKELIKHETAQVISKKLLHELTDLGLQNPIPLKTSIQGSVAKSVKVYVSNTNDCIYLPPASSTSFTYEDVENGGMAQQDEESDVDASPLTPESADFNPRTTPRTSFSTDSSEHHPSASLHQQMKAFRAPNYLCTKIDSEYPIPHTFAVIVELIKDQTTIKDLTIRFQSLTQILWPTLDPYNRSHSKEKFKIGNMEWTPSLNDADYYISTSNSNDVKSKNLAPEELAKRTREYKLVNIKDWQESARGNVSEEQLGEELSTSNSSSHSSHITHSNLNSNSNSNSNLETTHKAGLYVFLLPILLPEHIPASIVSINGSLIHTLSINFNKISDKLSRKLKVDASYNLPMVRTPPNFANSIADKPIYVNRVWNDSVHYMITFPRKYVSLGSEHVINVKLVPLVKDVIVKRVKFNVLERITYVSKSLSKEYDYDSEDPYCLHPSKEGKVRERVVSICELKTKSKQSTSSFGDSYKEEVVKCPENNLLFSCYEPESEVERPKTARKKQSQSKPAAERMIASPLDINIALPFLTTKNDKVSASSNPDEEEQLLIQQQQQLAAQSTPRKASLVNETGPSGKPMTPYSPVIGALETNLANVDELGPHELAKPNSSNFLSDDLSLKHTPPENIKNGYTLIARGLYPDSNYRHIQINHRLQVCFRISKPDPKDHYKMHHYEVVVDTPLILLSSKCNEGSIQLPKYDELEGFAGGDGVVFNTPNYNHNGVTIREWNQGANNDDPLPTFEEATSPVATPLTRTFSIPEDPLSRVPSIPMVMPGEPAPAYEQHDTTHLDEASMRHHSSTIDEVINVKGSTPASRRRQSSIRESLSHSLLPNKEFKPRPMSNHSSSSDDRSLESGSSNSAPDVNGTPATSSLPDSTSISSASFAIESVLNEATGGAGEELDCQEPIGPLREVDECAVIDDDDDDDDDDGDDDDNDDTNLNDNNEEHEHEDDQVEDTETSLLDNESNVDADTEDGDDAEEVGSLLTQEANFVQRLPLLKQMSTDTIRTQATTMMHHSNAAAHHHSPRTNNGSSDNVSIFPTSSNISTFYNPQDIQKLNF</sequence>
<evidence type="ECO:0000313" key="3">
    <source>
        <dbReference type="EMBL" id="CAK9436163.1"/>
    </source>
</evidence>
<gene>
    <name evidence="3" type="ORF">LODBEIA_P07210</name>
</gene>
<feature type="compositionally biased region" description="Polar residues" evidence="1">
    <location>
        <begin position="232"/>
        <end position="243"/>
    </location>
</feature>
<organism evidence="3 4">
    <name type="scientific">Lodderomyces beijingensis</name>
    <dbReference type="NCBI Taxonomy" id="1775926"/>
    <lineage>
        <taxon>Eukaryota</taxon>
        <taxon>Fungi</taxon>
        <taxon>Dikarya</taxon>
        <taxon>Ascomycota</taxon>
        <taxon>Saccharomycotina</taxon>
        <taxon>Pichiomycetes</taxon>
        <taxon>Debaryomycetaceae</taxon>
        <taxon>Candida/Lodderomyces clade</taxon>
        <taxon>Lodderomyces</taxon>
    </lineage>
</organism>
<feature type="compositionally biased region" description="Low complexity" evidence="1">
    <location>
        <begin position="678"/>
        <end position="689"/>
    </location>
</feature>